<sequence>MKLFFTLFKILVVLVILLFALAAFLILTKTGNNILKPYVQSYINTKVAPSHIEITEFNLDSNNTNVKVVLNDIYNLNITGKYSIFNKTLDLKYNTNTTDKEMFALDGKIAGNINTLSDINIDIDGSGYIFKSKTSYKTKILSTTSLDNTTAKITNLNTKNVFKMFNLPNYASSNIDVNVNSKSLKDINSKIELTTKINSLTPNATLIKQEYNVSLPSNFIITGGTKHAIANQLINSNLNINSSIAKINSTNITTNLKTNISKGDMRLYISDLQKLKPIINKSLNGSINIDSNFTYDKVIFVQGTSDIAKSNTNFTFKKNILELTSNNILVQNLLYTLGQKELFESNAKLDLKYNTKTSKGNYSLAMGKGNLTQSTITNKIKSYTGLDLTKNIYDNGYFHGNISNKLISIDGNISNTRNTIAISNSSIYPENKTLDASVFYAYKKDRLKVNITGNIADPKVRVDVKDLLNQGNIKDKIQAEANRFIEKNIKIDDNIKDVLKNQNINSDTVNKFLNILK</sequence>
<evidence type="ECO:0000313" key="1">
    <source>
        <dbReference type="EMBL" id="CAA6803246.1"/>
    </source>
</evidence>
<dbReference type="AlphaFoldDB" id="A0A6S6SAL8"/>
<proteinExistence type="predicted"/>
<protein>
    <submittedName>
        <fullName evidence="1">Outer membrane protein</fullName>
    </submittedName>
</protein>
<reference evidence="1" key="1">
    <citation type="submission" date="2020-01" db="EMBL/GenBank/DDBJ databases">
        <authorList>
            <person name="Meier V. D."/>
            <person name="Meier V D."/>
        </authorList>
    </citation>
    <scope>NUCLEOTIDE SEQUENCE</scope>
    <source>
        <strain evidence="1">HLG_WM_MAG_12</strain>
    </source>
</reference>
<organism evidence="1">
    <name type="scientific">uncultured Campylobacterales bacterium</name>
    <dbReference type="NCBI Taxonomy" id="352960"/>
    <lineage>
        <taxon>Bacteria</taxon>
        <taxon>Pseudomonadati</taxon>
        <taxon>Campylobacterota</taxon>
        <taxon>Epsilonproteobacteria</taxon>
        <taxon>Campylobacterales</taxon>
        <taxon>environmental samples</taxon>
    </lineage>
</organism>
<accession>A0A6S6SAL8</accession>
<dbReference type="EMBL" id="CACVAW010000010">
    <property type="protein sequence ID" value="CAA6803246.1"/>
    <property type="molecule type" value="Genomic_DNA"/>
</dbReference>
<gene>
    <name evidence="1" type="ORF">HELGO_WM2641</name>
</gene>
<name>A0A6S6SAL8_9BACT</name>